<dbReference type="EMBL" id="JAACXV010014220">
    <property type="protein sequence ID" value="KAF7269553.1"/>
    <property type="molecule type" value="Genomic_DNA"/>
</dbReference>
<comment type="similarity">
    <text evidence="6">Belongs to the protein kinase superfamily.</text>
</comment>
<evidence type="ECO:0000256" key="3">
    <source>
        <dbReference type="ARBA" id="ARBA00022777"/>
    </source>
</evidence>
<keyword evidence="1" id="KW-0808">Transferase</keyword>
<dbReference type="SMART" id="SM00220">
    <property type="entry name" value="S_TKc"/>
    <property type="match status" value="1"/>
</dbReference>
<dbReference type="InterPro" id="IPR011009">
    <property type="entry name" value="Kinase-like_dom_sf"/>
</dbReference>
<dbReference type="CDD" id="cd00180">
    <property type="entry name" value="PKc"/>
    <property type="match status" value="1"/>
</dbReference>
<sequence>MISPRFKIRLLETLGFGSFSSVYKAKFTENNEYVAVKCMRNFIVTASDCDEVANEIAVLKVLRHPNVLTLKFYEINKSFTYIGTEFARYNSLKRYQDQVRGPLTEVEVKYIMTQLCSALCYIHGYGILHGDIKPANILCFAVTNYGPTIKLSDFGLSHIILKGKNLIKYGGGSFFYMAPENHKRQLVDTRSDLWSTGVVMYKLMFNRKIYDVSDRQKQKFMHLITHSAPLDFSGCVKYSYECSNLLMYLLQFDMNRRIKSIELPMHPFVRFTPVVESSERFLLDGDAILKKSFETFTKDDLGEALAEAYRGVYQLKIFHNITDMGDRQKEYREKLRECEPYLIKLQQAFIEFSSRYSCPRNCTIEQFRNYLVSTPKLLEAFDIGYNAELYLRHGNKTKALSMFHQSVQSLLPLLKHERKSNRRLLLGKKVKQWIKVIDYLQTDLETETEVPQEDE</sequence>
<proteinExistence type="inferred from homology"/>
<dbReference type="PROSITE" id="PS50011">
    <property type="entry name" value="PROTEIN_KINASE_DOM"/>
    <property type="match status" value="1"/>
</dbReference>
<dbReference type="GO" id="GO:0000045">
    <property type="term" value="P:autophagosome assembly"/>
    <property type="evidence" value="ECO:0007669"/>
    <property type="project" value="TreeGrafter"/>
</dbReference>
<keyword evidence="6" id="KW-0723">Serine/threonine-protein kinase</keyword>
<name>A0A834HYP2_RHYFE</name>
<evidence type="ECO:0000313" key="8">
    <source>
        <dbReference type="EMBL" id="KAF7269553.1"/>
    </source>
</evidence>
<evidence type="ECO:0000256" key="2">
    <source>
        <dbReference type="ARBA" id="ARBA00022741"/>
    </source>
</evidence>
<dbReference type="OrthoDB" id="346907at2759"/>
<dbReference type="GO" id="GO:0005776">
    <property type="term" value="C:autophagosome"/>
    <property type="evidence" value="ECO:0007669"/>
    <property type="project" value="TreeGrafter"/>
</dbReference>
<dbReference type="InterPro" id="IPR017441">
    <property type="entry name" value="Protein_kinase_ATP_BS"/>
</dbReference>
<dbReference type="PANTHER" id="PTHR24348">
    <property type="entry name" value="SERINE/THREONINE-PROTEIN KINASE UNC-51-RELATED"/>
    <property type="match status" value="1"/>
</dbReference>
<gene>
    <name evidence="8" type="ORF">GWI33_017444</name>
</gene>
<dbReference type="InterPro" id="IPR045269">
    <property type="entry name" value="Atg1-like"/>
</dbReference>
<keyword evidence="9" id="KW-1185">Reference proteome</keyword>
<evidence type="ECO:0000256" key="5">
    <source>
        <dbReference type="PROSITE-ProRule" id="PRU10141"/>
    </source>
</evidence>
<dbReference type="PANTHER" id="PTHR24348:SF22">
    <property type="entry name" value="NON-SPECIFIC SERINE_THREONINE PROTEIN KINASE"/>
    <property type="match status" value="1"/>
</dbReference>
<dbReference type="AlphaFoldDB" id="A0A834HYP2"/>
<dbReference type="Proteomes" id="UP000625711">
    <property type="component" value="Unassembled WGS sequence"/>
</dbReference>
<accession>A0A834HYP2</accession>
<dbReference type="Pfam" id="PF00069">
    <property type="entry name" value="Pkinase"/>
    <property type="match status" value="1"/>
</dbReference>
<dbReference type="Gene3D" id="1.10.510.10">
    <property type="entry name" value="Transferase(Phosphotransferase) domain 1"/>
    <property type="match status" value="1"/>
</dbReference>
<evidence type="ECO:0000256" key="1">
    <source>
        <dbReference type="ARBA" id="ARBA00022679"/>
    </source>
</evidence>
<protein>
    <recommendedName>
        <fullName evidence="7">Protein kinase domain-containing protein</fullName>
    </recommendedName>
</protein>
<evidence type="ECO:0000313" key="9">
    <source>
        <dbReference type="Proteomes" id="UP000625711"/>
    </source>
</evidence>
<dbReference type="GO" id="GO:0000407">
    <property type="term" value="C:phagophore assembly site"/>
    <property type="evidence" value="ECO:0007669"/>
    <property type="project" value="TreeGrafter"/>
</dbReference>
<dbReference type="InterPro" id="IPR008271">
    <property type="entry name" value="Ser/Thr_kinase_AS"/>
</dbReference>
<keyword evidence="4 5" id="KW-0067">ATP-binding</keyword>
<dbReference type="PROSITE" id="PS00108">
    <property type="entry name" value="PROTEIN_KINASE_ST"/>
    <property type="match status" value="1"/>
</dbReference>
<dbReference type="Gene3D" id="1.20.58.80">
    <property type="entry name" value="Phosphotransferase system, lactose/cellobiose-type IIA subunit"/>
    <property type="match status" value="1"/>
</dbReference>
<dbReference type="GO" id="GO:0004674">
    <property type="term" value="F:protein serine/threonine kinase activity"/>
    <property type="evidence" value="ECO:0007669"/>
    <property type="project" value="UniProtKB-KW"/>
</dbReference>
<dbReference type="SUPFAM" id="SSF116846">
    <property type="entry name" value="MIT domain"/>
    <property type="match status" value="1"/>
</dbReference>
<dbReference type="InterPro" id="IPR036181">
    <property type="entry name" value="MIT_dom_sf"/>
</dbReference>
<keyword evidence="2 5" id="KW-0547">Nucleotide-binding</keyword>
<keyword evidence="3" id="KW-0418">Kinase</keyword>
<dbReference type="GO" id="GO:0016020">
    <property type="term" value="C:membrane"/>
    <property type="evidence" value="ECO:0007669"/>
    <property type="project" value="TreeGrafter"/>
</dbReference>
<dbReference type="GO" id="GO:0005829">
    <property type="term" value="C:cytosol"/>
    <property type="evidence" value="ECO:0007669"/>
    <property type="project" value="TreeGrafter"/>
</dbReference>
<organism evidence="8 9">
    <name type="scientific">Rhynchophorus ferrugineus</name>
    <name type="common">Red palm weevil</name>
    <name type="synonym">Curculio ferrugineus</name>
    <dbReference type="NCBI Taxonomy" id="354439"/>
    <lineage>
        <taxon>Eukaryota</taxon>
        <taxon>Metazoa</taxon>
        <taxon>Ecdysozoa</taxon>
        <taxon>Arthropoda</taxon>
        <taxon>Hexapoda</taxon>
        <taxon>Insecta</taxon>
        <taxon>Pterygota</taxon>
        <taxon>Neoptera</taxon>
        <taxon>Endopterygota</taxon>
        <taxon>Coleoptera</taxon>
        <taxon>Polyphaga</taxon>
        <taxon>Cucujiformia</taxon>
        <taxon>Curculionidae</taxon>
        <taxon>Dryophthorinae</taxon>
        <taxon>Rhynchophorus</taxon>
    </lineage>
</organism>
<dbReference type="PROSITE" id="PS00107">
    <property type="entry name" value="PROTEIN_KINASE_ATP"/>
    <property type="match status" value="1"/>
</dbReference>
<evidence type="ECO:0000256" key="6">
    <source>
        <dbReference type="RuleBase" id="RU000304"/>
    </source>
</evidence>
<comment type="caution">
    <text evidence="8">The sequence shown here is derived from an EMBL/GenBank/DDBJ whole genome shotgun (WGS) entry which is preliminary data.</text>
</comment>
<reference evidence="8" key="1">
    <citation type="submission" date="2020-08" db="EMBL/GenBank/DDBJ databases">
        <title>Genome sequencing and assembly of the red palm weevil Rhynchophorus ferrugineus.</title>
        <authorList>
            <person name="Dias G.B."/>
            <person name="Bergman C.M."/>
            <person name="Manee M."/>
        </authorList>
    </citation>
    <scope>NUCLEOTIDE SEQUENCE</scope>
    <source>
        <strain evidence="8">AA-2017</strain>
        <tissue evidence="8">Whole larva</tissue>
    </source>
</reference>
<evidence type="ECO:0000259" key="7">
    <source>
        <dbReference type="PROSITE" id="PS50011"/>
    </source>
</evidence>
<dbReference type="GO" id="GO:0010506">
    <property type="term" value="P:regulation of autophagy"/>
    <property type="evidence" value="ECO:0007669"/>
    <property type="project" value="InterPro"/>
</dbReference>
<dbReference type="GO" id="GO:0005524">
    <property type="term" value="F:ATP binding"/>
    <property type="evidence" value="ECO:0007669"/>
    <property type="project" value="UniProtKB-UniRule"/>
</dbReference>
<dbReference type="InterPro" id="IPR000719">
    <property type="entry name" value="Prot_kinase_dom"/>
</dbReference>
<feature type="domain" description="Protein kinase" evidence="7">
    <location>
        <begin position="8"/>
        <end position="269"/>
    </location>
</feature>
<feature type="binding site" evidence="5">
    <location>
        <position position="37"/>
    </location>
    <ligand>
        <name>ATP</name>
        <dbReference type="ChEBI" id="CHEBI:30616"/>
    </ligand>
</feature>
<dbReference type="SUPFAM" id="SSF56112">
    <property type="entry name" value="Protein kinase-like (PK-like)"/>
    <property type="match status" value="1"/>
</dbReference>
<evidence type="ECO:0000256" key="4">
    <source>
        <dbReference type="ARBA" id="ARBA00022840"/>
    </source>
</evidence>